<evidence type="ECO:0000256" key="1">
    <source>
        <dbReference type="ARBA" id="ARBA00004141"/>
    </source>
</evidence>
<dbReference type="Gene3D" id="1.20.1250.20">
    <property type="entry name" value="MFS general substrate transporter like domains"/>
    <property type="match status" value="2"/>
</dbReference>
<feature type="transmembrane region" description="Helical" evidence="7">
    <location>
        <begin position="223"/>
        <end position="242"/>
    </location>
</feature>
<dbReference type="Pfam" id="PF07690">
    <property type="entry name" value="MFS_1"/>
    <property type="match status" value="1"/>
</dbReference>
<evidence type="ECO:0000256" key="3">
    <source>
        <dbReference type="ARBA" id="ARBA00022692"/>
    </source>
</evidence>
<dbReference type="eggNOG" id="KOG0254">
    <property type="taxonomic scope" value="Eukaryota"/>
</dbReference>
<evidence type="ECO:0000259" key="8">
    <source>
        <dbReference type="PROSITE" id="PS50850"/>
    </source>
</evidence>
<evidence type="ECO:0000256" key="4">
    <source>
        <dbReference type="ARBA" id="ARBA00022989"/>
    </source>
</evidence>
<comment type="similarity">
    <text evidence="2">Belongs to the major facilitator superfamily. TCR/Tet family.</text>
</comment>
<dbReference type="Proteomes" id="UP000019484">
    <property type="component" value="Unassembled WGS sequence"/>
</dbReference>
<evidence type="ECO:0000256" key="6">
    <source>
        <dbReference type="SAM" id="MobiDB-lite"/>
    </source>
</evidence>
<feature type="transmembrane region" description="Helical" evidence="7">
    <location>
        <begin position="534"/>
        <end position="554"/>
    </location>
</feature>
<dbReference type="InterPro" id="IPR011701">
    <property type="entry name" value="MFS"/>
</dbReference>
<evidence type="ECO:0000313" key="9">
    <source>
        <dbReference type="EMBL" id="EXJ80524.1"/>
    </source>
</evidence>
<dbReference type="EMBL" id="AMWN01000008">
    <property type="protein sequence ID" value="EXJ80524.1"/>
    <property type="molecule type" value="Genomic_DNA"/>
</dbReference>
<protein>
    <recommendedName>
        <fullName evidence="8">Major facilitator superfamily (MFS) profile domain-containing protein</fullName>
    </recommendedName>
</protein>
<keyword evidence="3 7" id="KW-0812">Transmembrane</keyword>
<dbReference type="GeneID" id="19163517"/>
<evidence type="ECO:0000256" key="2">
    <source>
        <dbReference type="ARBA" id="ARBA00007520"/>
    </source>
</evidence>
<gene>
    <name evidence="9" type="ORF">A1O1_08670</name>
</gene>
<feature type="domain" description="Major facilitator superfamily (MFS) profile" evidence="8">
    <location>
        <begin position="67"/>
        <end position="519"/>
    </location>
</feature>
<dbReference type="GO" id="GO:0022857">
    <property type="term" value="F:transmembrane transporter activity"/>
    <property type="evidence" value="ECO:0007669"/>
    <property type="project" value="InterPro"/>
</dbReference>
<feature type="transmembrane region" description="Helical" evidence="7">
    <location>
        <begin position="429"/>
        <end position="448"/>
    </location>
</feature>
<dbReference type="PANTHER" id="PTHR23501:SF193">
    <property type="entry name" value="MULTIDRUG TRANSPORTER, PUTATIVE (AFU_ORTHOLOGUE AFUA_8G00940)-RELATED"/>
    <property type="match status" value="1"/>
</dbReference>
<feature type="transmembrane region" description="Helical" evidence="7">
    <location>
        <begin position="295"/>
        <end position="312"/>
    </location>
</feature>
<dbReference type="PROSITE" id="PS50850">
    <property type="entry name" value="MFS"/>
    <property type="match status" value="1"/>
</dbReference>
<organism evidence="9 10">
    <name type="scientific">Capronia coronata CBS 617.96</name>
    <dbReference type="NCBI Taxonomy" id="1182541"/>
    <lineage>
        <taxon>Eukaryota</taxon>
        <taxon>Fungi</taxon>
        <taxon>Dikarya</taxon>
        <taxon>Ascomycota</taxon>
        <taxon>Pezizomycotina</taxon>
        <taxon>Eurotiomycetes</taxon>
        <taxon>Chaetothyriomycetidae</taxon>
        <taxon>Chaetothyriales</taxon>
        <taxon>Herpotrichiellaceae</taxon>
        <taxon>Capronia</taxon>
    </lineage>
</organism>
<dbReference type="SUPFAM" id="SSF103473">
    <property type="entry name" value="MFS general substrate transporter"/>
    <property type="match status" value="2"/>
</dbReference>
<keyword evidence="10" id="KW-1185">Reference proteome</keyword>
<dbReference type="OrthoDB" id="10021397at2759"/>
<feature type="transmembrane region" description="Helical" evidence="7">
    <location>
        <begin position="372"/>
        <end position="390"/>
    </location>
</feature>
<comment type="caution">
    <text evidence="9">The sequence shown here is derived from an EMBL/GenBank/DDBJ whole genome shotgun (WGS) entry which is preliminary data.</text>
</comment>
<accession>W9YDY4</accession>
<evidence type="ECO:0000256" key="7">
    <source>
        <dbReference type="SAM" id="Phobius"/>
    </source>
</evidence>
<feature type="transmembrane region" description="Helical" evidence="7">
    <location>
        <begin position="157"/>
        <end position="182"/>
    </location>
</feature>
<feature type="transmembrane region" description="Helical" evidence="7">
    <location>
        <begin position="460"/>
        <end position="483"/>
    </location>
</feature>
<dbReference type="FunFam" id="1.20.1250.20:FF:000196">
    <property type="entry name" value="MFS toxin efflux pump (AflT)"/>
    <property type="match status" value="1"/>
</dbReference>
<dbReference type="CDD" id="cd17502">
    <property type="entry name" value="MFS_Azr1_MDR_like"/>
    <property type="match status" value="1"/>
</dbReference>
<keyword evidence="5 7" id="KW-0472">Membrane</keyword>
<dbReference type="InterPro" id="IPR020846">
    <property type="entry name" value="MFS_dom"/>
</dbReference>
<dbReference type="AlphaFoldDB" id="W9YDY4"/>
<dbReference type="RefSeq" id="XP_007727718.1">
    <property type="nucleotide sequence ID" value="XM_007729528.1"/>
</dbReference>
<feature type="transmembrane region" description="Helical" evidence="7">
    <location>
        <begin position="64"/>
        <end position="89"/>
    </location>
</feature>
<dbReference type="InterPro" id="IPR036259">
    <property type="entry name" value="MFS_trans_sf"/>
</dbReference>
<proteinExistence type="inferred from homology"/>
<feature type="region of interest" description="Disordered" evidence="6">
    <location>
        <begin position="1"/>
        <end position="41"/>
    </location>
</feature>
<feature type="transmembrane region" description="Helical" evidence="7">
    <location>
        <begin position="131"/>
        <end position="151"/>
    </location>
</feature>
<evidence type="ECO:0000313" key="10">
    <source>
        <dbReference type="Proteomes" id="UP000019484"/>
    </source>
</evidence>
<dbReference type="PANTHER" id="PTHR23501">
    <property type="entry name" value="MAJOR FACILITATOR SUPERFAMILY"/>
    <property type="match status" value="1"/>
</dbReference>
<feature type="transmembrane region" description="Helical" evidence="7">
    <location>
        <begin position="397"/>
        <end position="417"/>
    </location>
</feature>
<reference evidence="9 10" key="1">
    <citation type="submission" date="2013-03" db="EMBL/GenBank/DDBJ databases">
        <title>The Genome Sequence of Capronia coronata CBS 617.96.</title>
        <authorList>
            <consortium name="The Broad Institute Genomics Platform"/>
            <person name="Cuomo C."/>
            <person name="de Hoog S."/>
            <person name="Gorbushina A."/>
            <person name="Walker B."/>
            <person name="Young S.K."/>
            <person name="Zeng Q."/>
            <person name="Gargeya S."/>
            <person name="Fitzgerald M."/>
            <person name="Haas B."/>
            <person name="Abouelleil A."/>
            <person name="Allen A.W."/>
            <person name="Alvarado L."/>
            <person name="Arachchi H.M."/>
            <person name="Berlin A.M."/>
            <person name="Chapman S.B."/>
            <person name="Gainer-Dewar J."/>
            <person name="Goldberg J."/>
            <person name="Griggs A."/>
            <person name="Gujja S."/>
            <person name="Hansen M."/>
            <person name="Howarth C."/>
            <person name="Imamovic A."/>
            <person name="Ireland A."/>
            <person name="Larimer J."/>
            <person name="McCowan C."/>
            <person name="Murphy C."/>
            <person name="Pearson M."/>
            <person name="Poon T.W."/>
            <person name="Priest M."/>
            <person name="Roberts A."/>
            <person name="Saif S."/>
            <person name="Shea T."/>
            <person name="Sisk P."/>
            <person name="Sykes S."/>
            <person name="Wortman J."/>
            <person name="Nusbaum C."/>
            <person name="Birren B."/>
        </authorList>
    </citation>
    <scope>NUCLEOTIDE SEQUENCE [LARGE SCALE GENOMIC DNA]</scope>
    <source>
        <strain evidence="9 10">CBS 617.96</strain>
    </source>
</reference>
<feature type="transmembrane region" description="Helical" evidence="7">
    <location>
        <begin position="332"/>
        <end position="352"/>
    </location>
</feature>
<dbReference type="HOGENOM" id="CLU_000960_22_1_1"/>
<feature type="transmembrane region" description="Helical" evidence="7">
    <location>
        <begin position="262"/>
        <end position="283"/>
    </location>
</feature>
<comment type="subcellular location">
    <subcellularLocation>
        <location evidence="1">Membrane</location>
        <topology evidence="1">Multi-pass membrane protein</topology>
    </subcellularLocation>
</comment>
<name>W9YDY4_9EURO</name>
<dbReference type="GO" id="GO:0005886">
    <property type="term" value="C:plasma membrane"/>
    <property type="evidence" value="ECO:0007669"/>
    <property type="project" value="TreeGrafter"/>
</dbReference>
<evidence type="ECO:0000256" key="5">
    <source>
        <dbReference type="ARBA" id="ARBA00023136"/>
    </source>
</evidence>
<sequence>MEPPRPESVDSQILPPGAHEKPDLPRSASSQSDLPRAPEKDTLGANDAAYATKDEEEYVTGIKLYMILAAMVLAQFVVMLDISIMATAIPRITNTFNSLLDVGWYGSAYQLASASLQPLTGKLYTIFRTKWTFFAFFLLFELGSLLCAVATSSTMLIVGRAVTGMGASGILTGGLTIVGACLPKDRLPSMHPLVLFPVGQLGQACGPLIGGAFTEYVSWRWCFYINLPIGGVIAALFTRIYVPERIVKPKLRTAFGTVVESLDLLGFAIFAPASIQFFLALQYGGNQYSWNSPTVIGLFCGAGVTFILFLVWDYRRGDAAMVPFSILRQRVVWSSCAVIFFQMGVLICGSYYLPIYFQAVKKASPLMSGVYMLPNICCQILMAFVSGGLVQKVGYCLPWVVIGTMVNAVGSGLLSMLTPTYSTGARVGYQIVYGIGAGCVSSMPYISIQNFAASAQIPIAMALLIFCQNLGGAIFLTVAQTVFSNSLRNAISTKAPGVNAAAILAAGATAFRSVVSSAQLEGVLDAYCTSFDNVFYLVSGLAVCTFGAGWGLGWRDLRVKKSPSQPAP</sequence>
<keyword evidence="4 7" id="KW-1133">Transmembrane helix</keyword>